<sequence length="95" mass="9809">MSRRAFILGGSGQIGRATALNLLDAGWDVTVGQRHGELPAVLQGRVTVTALDRADDTALTDALSTPSTPSSTPSPTAPPTPASGWPCRTASAPWR</sequence>
<reference evidence="3" key="1">
    <citation type="submission" date="2021-01" db="EMBL/GenBank/DDBJ databases">
        <title>Genome sequence of Phenylobacterium sp. 20VBR1 isolated from a valley glaceir, Ny-Alesund, Svalbard.</title>
        <authorList>
            <person name="Thomas F.A."/>
            <person name="Krishnan K.P."/>
            <person name="Sinha R.K."/>
        </authorList>
    </citation>
    <scope>NUCLEOTIDE SEQUENCE</scope>
    <source>
        <strain evidence="3">20VBR1</strain>
    </source>
</reference>
<feature type="compositionally biased region" description="Low complexity" evidence="1">
    <location>
        <begin position="59"/>
        <end position="74"/>
    </location>
</feature>
<dbReference type="EMBL" id="CP068570">
    <property type="protein sequence ID" value="QQZ51732.1"/>
    <property type="molecule type" value="Genomic_DNA"/>
</dbReference>
<gene>
    <name evidence="3" type="ORF">JKL49_12870</name>
</gene>
<dbReference type="AlphaFoldDB" id="A0A974P667"/>
<dbReference type="InterPro" id="IPR001509">
    <property type="entry name" value="Epimerase_deHydtase"/>
</dbReference>
<protein>
    <submittedName>
        <fullName evidence="3">NAD-dependent epimerase/dehydratase family protein</fullName>
    </submittedName>
</protein>
<proteinExistence type="predicted"/>
<dbReference type="Pfam" id="PF01370">
    <property type="entry name" value="Epimerase"/>
    <property type="match status" value="1"/>
</dbReference>
<evidence type="ECO:0000256" key="1">
    <source>
        <dbReference type="SAM" id="MobiDB-lite"/>
    </source>
</evidence>
<name>A0A974P667_9CAUL</name>
<evidence type="ECO:0000313" key="3">
    <source>
        <dbReference type="EMBL" id="QQZ51732.1"/>
    </source>
</evidence>
<organism evidence="3">
    <name type="scientific">Phenylobacterium glaciei</name>
    <dbReference type="NCBI Taxonomy" id="2803784"/>
    <lineage>
        <taxon>Bacteria</taxon>
        <taxon>Pseudomonadati</taxon>
        <taxon>Pseudomonadota</taxon>
        <taxon>Alphaproteobacteria</taxon>
        <taxon>Caulobacterales</taxon>
        <taxon>Caulobacteraceae</taxon>
        <taxon>Phenylobacterium</taxon>
    </lineage>
</organism>
<dbReference type="InterPro" id="IPR036291">
    <property type="entry name" value="NAD(P)-bd_dom_sf"/>
</dbReference>
<evidence type="ECO:0000259" key="2">
    <source>
        <dbReference type="Pfam" id="PF01370"/>
    </source>
</evidence>
<dbReference type="SUPFAM" id="SSF51735">
    <property type="entry name" value="NAD(P)-binding Rossmann-fold domains"/>
    <property type="match status" value="1"/>
</dbReference>
<feature type="region of interest" description="Disordered" evidence="1">
    <location>
        <begin position="59"/>
        <end position="95"/>
    </location>
</feature>
<feature type="domain" description="NAD-dependent epimerase/dehydratase" evidence="2">
    <location>
        <begin position="6"/>
        <end position="64"/>
    </location>
</feature>
<dbReference type="Gene3D" id="3.40.50.720">
    <property type="entry name" value="NAD(P)-binding Rossmann-like Domain"/>
    <property type="match status" value="1"/>
</dbReference>
<accession>A0A974P667</accession>